<evidence type="ECO:0000256" key="4">
    <source>
        <dbReference type="ARBA" id="ARBA00023002"/>
    </source>
</evidence>
<evidence type="ECO:0000256" key="2">
    <source>
        <dbReference type="ARBA" id="ARBA00022723"/>
    </source>
</evidence>
<feature type="domain" description="TauD/TfdA-like" evidence="6">
    <location>
        <begin position="18"/>
        <end position="281"/>
    </location>
</feature>
<keyword evidence="3" id="KW-0223">Dioxygenase</keyword>
<dbReference type="PANTHER" id="PTHR30468:SF1">
    <property type="entry name" value="ALPHA-KETOGLUTARATE-DEPENDENT SULFONATE DIOXYGENASE"/>
    <property type="match status" value="1"/>
</dbReference>
<dbReference type="PANTHER" id="PTHR30468">
    <property type="entry name" value="ALPHA-KETOGLUTARATE-DEPENDENT SULFONATE DIOXYGENASE"/>
    <property type="match status" value="1"/>
</dbReference>
<protein>
    <recommendedName>
        <fullName evidence="6">TauD/TfdA-like domain-containing protein</fullName>
    </recommendedName>
</protein>
<gene>
    <name evidence="7" type="ORF">METZ01_LOCUS143694</name>
</gene>
<reference evidence="7" key="1">
    <citation type="submission" date="2018-05" db="EMBL/GenBank/DDBJ databases">
        <authorList>
            <person name="Lanie J.A."/>
            <person name="Ng W.-L."/>
            <person name="Kazmierczak K.M."/>
            <person name="Andrzejewski T.M."/>
            <person name="Davidsen T.M."/>
            <person name="Wayne K.J."/>
            <person name="Tettelin H."/>
            <person name="Glass J.I."/>
            <person name="Rusch D."/>
            <person name="Podicherti R."/>
            <person name="Tsui H.-C.T."/>
            <person name="Winkler M.E."/>
        </authorList>
    </citation>
    <scope>NUCLEOTIDE SEQUENCE</scope>
</reference>
<dbReference type="GO" id="GO:0046872">
    <property type="term" value="F:metal ion binding"/>
    <property type="evidence" value="ECO:0007669"/>
    <property type="project" value="UniProtKB-KW"/>
</dbReference>
<dbReference type="SUPFAM" id="SSF51197">
    <property type="entry name" value="Clavaminate synthase-like"/>
    <property type="match status" value="1"/>
</dbReference>
<dbReference type="InterPro" id="IPR042098">
    <property type="entry name" value="TauD-like_sf"/>
</dbReference>
<sequence>MKNFDPDKFEHQSHPYTIKRLSPSIGAELLDIDLKTPLTKELKDEIYQALLVYKVVFFRDQDLTIEEHLNFAKNFGDLEIHPFTINDEKYPEVLKITHNEHNKGRENTWHSDVTWRLEPSLGSILRMKEAPKIGGDTLFSDMYAAYDDLSDEVKEKLDGAVAVHDFANFRKGLQKKGVSEEEIEVYNKKYPMPEHPVIRTHPDTGKKLIYVNAAFTLYIKGWDSDDSARMLRFLYSRSGTPEYQCRFVWRDNSIAFWDNRSCQHYAASDYWPQVRRVERVTVIGDRPR</sequence>
<dbReference type="EMBL" id="UINC01022037">
    <property type="protein sequence ID" value="SVA90840.1"/>
    <property type="molecule type" value="Genomic_DNA"/>
</dbReference>
<comment type="similarity">
    <text evidence="1">Belongs to the TfdA dioxygenase family.</text>
</comment>
<evidence type="ECO:0000256" key="3">
    <source>
        <dbReference type="ARBA" id="ARBA00022964"/>
    </source>
</evidence>
<dbReference type="Gene3D" id="3.60.130.10">
    <property type="entry name" value="Clavaminate synthase-like"/>
    <property type="match status" value="1"/>
</dbReference>
<name>A0A381ZNL3_9ZZZZ</name>
<evidence type="ECO:0000256" key="1">
    <source>
        <dbReference type="ARBA" id="ARBA00005896"/>
    </source>
</evidence>
<dbReference type="GO" id="GO:0006790">
    <property type="term" value="P:sulfur compound metabolic process"/>
    <property type="evidence" value="ECO:0007669"/>
    <property type="project" value="TreeGrafter"/>
</dbReference>
<evidence type="ECO:0000256" key="5">
    <source>
        <dbReference type="ARBA" id="ARBA00023004"/>
    </source>
</evidence>
<organism evidence="7">
    <name type="scientific">marine metagenome</name>
    <dbReference type="NCBI Taxonomy" id="408172"/>
    <lineage>
        <taxon>unclassified sequences</taxon>
        <taxon>metagenomes</taxon>
        <taxon>ecological metagenomes</taxon>
    </lineage>
</organism>
<dbReference type="AlphaFoldDB" id="A0A381ZNL3"/>
<proteinExistence type="inferred from homology"/>
<evidence type="ECO:0000259" key="6">
    <source>
        <dbReference type="Pfam" id="PF02668"/>
    </source>
</evidence>
<dbReference type="Pfam" id="PF02668">
    <property type="entry name" value="TauD"/>
    <property type="match status" value="1"/>
</dbReference>
<dbReference type="InterPro" id="IPR003819">
    <property type="entry name" value="TauD/TfdA-like"/>
</dbReference>
<accession>A0A381ZNL3</accession>
<dbReference type="GO" id="GO:0005737">
    <property type="term" value="C:cytoplasm"/>
    <property type="evidence" value="ECO:0007669"/>
    <property type="project" value="TreeGrafter"/>
</dbReference>
<keyword evidence="4" id="KW-0560">Oxidoreductase</keyword>
<dbReference type="InterPro" id="IPR051323">
    <property type="entry name" value="AtsK-like"/>
</dbReference>
<dbReference type="GO" id="GO:0000908">
    <property type="term" value="F:taurine dioxygenase activity"/>
    <property type="evidence" value="ECO:0007669"/>
    <property type="project" value="TreeGrafter"/>
</dbReference>
<keyword evidence="5" id="KW-0408">Iron</keyword>
<evidence type="ECO:0000313" key="7">
    <source>
        <dbReference type="EMBL" id="SVA90840.1"/>
    </source>
</evidence>
<keyword evidence="2" id="KW-0479">Metal-binding</keyword>